<dbReference type="InterPro" id="IPR008921">
    <property type="entry name" value="DNA_pol3_clamp-load_cplx_C"/>
</dbReference>
<dbReference type="Pfam" id="PF06144">
    <property type="entry name" value="DNA_pol3_delta"/>
    <property type="match status" value="1"/>
</dbReference>
<dbReference type="PANTHER" id="PTHR34388">
    <property type="entry name" value="DNA POLYMERASE III SUBUNIT DELTA"/>
    <property type="match status" value="1"/>
</dbReference>
<dbReference type="GO" id="GO:0006261">
    <property type="term" value="P:DNA-templated DNA replication"/>
    <property type="evidence" value="ECO:0007669"/>
    <property type="project" value="TreeGrafter"/>
</dbReference>
<dbReference type="GO" id="GO:0003677">
    <property type="term" value="F:DNA binding"/>
    <property type="evidence" value="ECO:0007669"/>
    <property type="project" value="InterPro"/>
</dbReference>
<dbReference type="GO" id="GO:0003887">
    <property type="term" value="F:DNA-directed DNA polymerase activity"/>
    <property type="evidence" value="ECO:0007669"/>
    <property type="project" value="UniProtKB-KW"/>
</dbReference>
<dbReference type="InterPro" id="IPR027417">
    <property type="entry name" value="P-loop_NTPase"/>
</dbReference>
<dbReference type="GO" id="GO:0009360">
    <property type="term" value="C:DNA polymerase III complex"/>
    <property type="evidence" value="ECO:0007669"/>
    <property type="project" value="InterPro"/>
</dbReference>
<dbReference type="SUPFAM" id="SSF48019">
    <property type="entry name" value="post-AAA+ oligomerization domain-like"/>
    <property type="match status" value="1"/>
</dbReference>
<sequence length="344" mass="38569">MIAAADANQRLQEAAAGRVQPIYVCYGTETYRLERFVEALIDALLPSESREFSFSKYDLSQTPLAEVLDDAETGSFFSERKVILAEEALFLTGAKPVSKVDHDTDRFAKYLDAPSDQSVIIFTVHHEKLDERKKIVRMLKNMGSLVRFAELSEVELANWVEQQAASGGCRFSPQAVERLLAAAGTDMQVLSNEIEKLVLYAGRGGVITAELIDELVVRNSEQTVFMLVDEAVKRRPEQALSMLHELLKQREEPIKILALIARQFRIMIQVKQLAEQGMSYSQIGGIIGLPPYPVKLAHGMSRSYNMKQLMTCLHKLADLDYRMKQGLVDKTLGLELFILELAAS</sequence>
<reference evidence="11" key="2">
    <citation type="journal article" date="2021" name="Data Brief">
        <title>Draft genome sequence data of the facultative, thermophilic, xylanolytic bacterium Paenibacillus sp. strain DA-C8.</title>
        <authorList>
            <person name="Chhe C."/>
            <person name="Uke A."/>
            <person name="Baramee S."/>
            <person name="Ungkulpasvich U."/>
            <person name="Tachaapaikoon C."/>
            <person name="Pason P."/>
            <person name="Waeonukul R."/>
            <person name="Ratanakhanokchai K."/>
            <person name="Kosugi A."/>
        </authorList>
    </citation>
    <scope>NUCLEOTIDE SEQUENCE</scope>
    <source>
        <strain evidence="11">DA-C8</strain>
    </source>
</reference>
<dbReference type="EC" id="2.7.7.7" evidence="1"/>
<evidence type="ECO:0000256" key="3">
    <source>
        <dbReference type="ARBA" id="ARBA00022679"/>
    </source>
</evidence>
<name>A0A916VF15_9BACL</name>
<keyword evidence="6" id="KW-0239">DNA-directed DNA polymerase</keyword>
<protein>
    <recommendedName>
        <fullName evidence="2">DNA polymerase III subunit delta</fullName>
        <ecNumber evidence="1">2.7.7.7</ecNumber>
    </recommendedName>
</protein>
<evidence type="ECO:0000256" key="5">
    <source>
        <dbReference type="ARBA" id="ARBA00022705"/>
    </source>
</evidence>
<dbReference type="Gene3D" id="1.10.8.60">
    <property type="match status" value="1"/>
</dbReference>
<keyword evidence="3" id="KW-0808">Transferase</keyword>
<evidence type="ECO:0000256" key="2">
    <source>
        <dbReference type="ARBA" id="ARBA00017703"/>
    </source>
</evidence>
<keyword evidence="12" id="KW-1185">Reference proteome</keyword>
<dbReference type="Gene3D" id="3.40.50.300">
    <property type="entry name" value="P-loop containing nucleotide triphosphate hydrolases"/>
    <property type="match status" value="1"/>
</dbReference>
<feature type="domain" description="DNA polymerase III delta N-terminal" evidence="9">
    <location>
        <begin position="23"/>
        <end position="147"/>
    </location>
</feature>
<comment type="catalytic activity">
    <reaction evidence="8">
        <text>DNA(n) + a 2'-deoxyribonucleoside 5'-triphosphate = DNA(n+1) + diphosphate</text>
        <dbReference type="Rhea" id="RHEA:22508"/>
        <dbReference type="Rhea" id="RHEA-COMP:17339"/>
        <dbReference type="Rhea" id="RHEA-COMP:17340"/>
        <dbReference type="ChEBI" id="CHEBI:33019"/>
        <dbReference type="ChEBI" id="CHEBI:61560"/>
        <dbReference type="ChEBI" id="CHEBI:173112"/>
        <dbReference type="EC" id="2.7.7.7"/>
    </reaction>
</comment>
<dbReference type="EMBL" id="BMAQ01000005">
    <property type="protein sequence ID" value="GFR37373.1"/>
    <property type="molecule type" value="Genomic_DNA"/>
</dbReference>
<dbReference type="Proteomes" id="UP000654993">
    <property type="component" value="Unassembled WGS sequence"/>
</dbReference>
<evidence type="ECO:0000256" key="6">
    <source>
        <dbReference type="ARBA" id="ARBA00022932"/>
    </source>
</evidence>
<evidence type="ECO:0000256" key="7">
    <source>
        <dbReference type="ARBA" id="ARBA00034754"/>
    </source>
</evidence>
<evidence type="ECO:0000256" key="1">
    <source>
        <dbReference type="ARBA" id="ARBA00012417"/>
    </source>
</evidence>
<evidence type="ECO:0000256" key="8">
    <source>
        <dbReference type="ARBA" id="ARBA00049244"/>
    </source>
</evidence>
<comment type="similarity">
    <text evidence="7">Belongs to the DNA polymerase HolA subunit family.</text>
</comment>
<proteinExistence type="inferred from homology"/>
<evidence type="ECO:0000256" key="4">
    <source>
        <dbReference type="ARBA" id="ARBA00022695"/>
    </source>
</evidence>
<organism evidence="11 12">
    <name type="scientific">Insulibacter thermoxylanivorax</name>
    <dbReference type="NCBI Taxonomy" id="2749268"/>
    <lineage>
        <taxon>Bacteria</taxon>
        <taxon>Bacillati</taxon>
        <taxon>Bacillota</taxon>
        <taxon>Bacilli</taxon>
        <taxon>Bacillales</taxon>
        <taxon>Paenibacillaceae</taxon>
        <taxon>Insulibacter</taxon>
    </lineage>
</organism>
<dbReference type="InterPro" id="IPR048466">
    <property type="entry name" value="DNA_pol3_delta-like_C"/>
</dbReference>
<dbReference type="SUPFAM" id="SSF52540">
    <property type="entry name" value="P-loop containing nucleoside triphosphate hydrolases"/>
    <property type="match status" value="1"/>
</dbReference>
<dbReference type="RefSeq" id="WP_200965659.1">
    <property type="nucleotide sequence ID" value="NZ_BMAQ01000005.1"/>
</dbReference>
<dbReference type="PANTHER" id="PTHR34388:SF1">
    <property type="entry name" value="DNA POLYMERASE III SUBUNIT DELTA"/>
    <property type="match status" value="1"/>
</dbReference>
<evidence type="ECO:0000259" key="10">
    <source>
        <dbReference type="Pfam" id="PF21694"/>
    </source>
</evidence>
<dbReference type="AlphaFoldDB" id="A0A916VF15"/>
<dbReference type="Gene3D" id="1.20.272.10">
    <property type="match status" value="1"/>
</dbReference>
<gene>
    <name evidence="11" type="primary">holA</name>
    <name evidence="11" type="ORF">PRECH8_06690</name>
</gene>
<comment type="caution">
    <text evidence="11">The sequence shown here is derived from an EMBL/GenBank/DDBJ whole genome shotgun (WGS) entry which is preliminary data.</text>
</comment>
<evidence type="ECO:0000313" key="11">
    <source>
        <dbReference type="EMBL" id="GFR37373.1"/>
    </source>
</evidence>
<dbReference type="InterPro" id="IPR010372">
    <property type="entry name" value="DNA_pol3_delta_N"/>
</dbReference>
<evidence type="ECO:0000313" key="12">
    <source>
        <dbReference type="Proteomes" id="UP000654993"/>
    </source>
</evidence>
<reference evidence="11" key="1">
    <citation type="submission" date="2020-08" db="EMBL/GenBank/DDBJ databases">
        <authorList>
            <person name="Uke A."/>
            <person name="Chhe C."/>
            <person name="Baramee S."/>
            <person name="Kosugi A."/>
        </authorList>
    </citation>
    <scope>NUCLEOTIDE SEQUENCE</scope>
    <source>
        <strain evidence="11">DA-C8</strain>
    </source>
</reference>
<keyword evidence="5" id="KW-0235">DNA replication</keyword>
<dbReference type="InterPro" id="IPR005790">
    <property type="entry name" value="DNA_polIII_delta"/>
</dbReference>
<feature type="domain" description="DNA polymerase III delta subunit-like C-terminal" evidence="10">
    <location>
        <begin position="221"/>
        <end position="341"/>
    </location>
</feature>
<evidence type="ECO:0000259" key="9">
    <source>
        <dbReference type="Pfam" id="PF06144"/>
    </source>
</evidence>
<accession>A0A916VF15</accession>
<dbReference type="Pfam" id="PF21694">
    <property type="entry name" value="DNA_pol3_delta_C"/>
    <property type="match status" value="1"/>
</dbReference>
<dbReference type="NCBIfam" id="TIGR01128">
    <property type="entry name" value="holA"/>
    <property type="match status" value="1"/>
</dbReference>
<keyword evidence="4" id="KW-0548">Nucleotidyltransferase</keyword>